<dbReference type="EMBL" id="JAYMYQ010000031">
    <property type="protein sequence ID" value="KAK7298203.1"/>
    <property type="molecule type" value="Genomic_DNA"/>
</dbReference>
<proteinExistence type="predicted"/>
<sequence>MSSKERQVPSPLIKGKTLRWENSEGLSFLFRVTSYLSLVKWNLYSLKFRLNPLPVNHLAVGVKSEPEHVEERALSFSTILAAGSVILKAESLSTIRSLVNLCRIFFLEAYDSFSRIPSKKLARSGTFSSALRIGSSYFASRHSVFPRFREVSPWGWGGMPQGKDSMSQERGEDEMNAFRMGWFGHQIAYSLFKETTHRICRKRVEVEDAQPTGLECSLLYERQAEVDTLSRLVASFCHIVRASGS</sequence>
<evidence type="ECO:0000313" key="1">
    <source>
        <dbReference type="EMBL" id="KAK7298203.1"/>
    </source>
</evidence>
<reference evidence="1 2" key="1">
    <citation type="submission" date="2024-01" db="EMBL/GenBank/DDBJ databases">
        <title>The genomes of 5 underutilized Papilionoideae crops provide insights into root nodulation and disease resistanc.</title>
        <authorList>
            <person name="Jiang F."/>
        </authorList>
    </citation>
    <scope>NUCLEOTIDE SEQUENCE [LARGE SCALE GENOMIC DNA]</scope>
    <source>
        <strain evidence="1">LVBAO_FW01</strain>
        <tissue evidence="1">Leaves</tissue>
    </source>
</reference>
<name>A0AAN9PH47_CANGL</name>
<dbReference type="Proteomes" id="UP001367508">
    <property type="component" value="Unassembled WGS sequence"/>
</dbReference>
<keyword evidence="2" id="KW-1185">Reference proteome</keyword>
<evidence type="ECO:0000313" key="2">
    <source>
        <dbReference type="Proteomes" id="UP001367508"/>
    </source>
</evidence>
<comment type="caution">
    <text evidence="1">The sequence shown here is derived from an EMBL/GenBank/DDBJ whole genome shotgun (WGS) entry which is preliminary data.</text>
</comment>
<dbReference type="AlphaFoldDB" id="A0AAN9PH47"/>
<accession>A0AAN9PH47</accession>
<gene>
    <name evidence="1" type="ORF">VNO77_47114</name>
</gene>
<organism evidence="1 2">
    <name type="scientific">Canavalia gladiata</name>
    <name type="common">Sword bean</name>
    <name type="synonym">Dolichos gladiatus</name>
    <dbReference type="NCBI Taxonomy" id="3824"/>
    <lineage>
        <taxon>Eukaryota</taxon>
        <taxon>Viridiplantae</taxon>
        <taxon>Streptophyta</taxon>
        <taxon>Embryophyta</taxon>
        <taxon>Tracheophyta</taxon>
        <taxon>Spermatophyta</taxon>
        <taxon>Magnoliopsida</taxon>
        <taxon>eudicotyledons</taxon>
        <taxon>Gunneridae</taxon>
        <taxon>Pentapetalae</taxon>
        <taxon>rosids</taxon>
        <taxon>fabids</taxon>
        <taxon>Fabales</taxon>
        <taxon>Fabaceae</taxon>
        <taxon>Papilionoideae</taxon>
        <taxon>50 kb inversion clade</taxon>
        <taxon>NPAAA clade</taxon>
        <taxon>indigoferoid/millettioid clade</taxon>
        <taxon>Phaseoleae</taxon>
        <taxon>Canavalia</taxon>
    </lineage>
</organism>
<protein>
    <submittedName>
        <fullName evidence="1">Uncharacterized protein</fullName>
    </submittedName>
</protein>